<gene>
    <name evidence="5" type="ORF">BSTOLATCC_MIC64026</name>
</gene>
<accession>A0AAU9K7N6</accession>
<evidence type="ECO:0000256" key="3">
    <source>
        <dbReference type="ARBA" id="ARBA00023065"/>
    </source>
</evidence>
<dbReference type="InterPro" id="IPR002699">
    <property type="entry name" value="V_ATPase_D"/>
</dbReference>
<reference evidence="5" key="1">
    <citation type="submission" date="2021-09" db="EMBL/GenBank/DDBJ databases">
        <authorList>
            <consortium name="AG Swart"/>
            <person name="Singh M."/>
            <person name="Singh A."/>
            <person name="Seah K."/>
            <person name="Emmerich C."/>
        </authorList>
    </citation>
    <scope>NUCLEOTIDE SEQUENCE</scope>
    <source>
        <strain evidence="5">ATCC30299</strain>
    </source>
</reference>
<keyword evidence="3" id="KW-0406">Ion transport</keyword>
<dbReference type="Gene3D" id="1.10.287.3240">
    <property type="match status" value="1"/>
</dbReference>
<sequence length="247" mass="27827">MAMTMRILPSRAQLQMWKGKLTGASKGHDLLKRKLDGLKKTFNEVLHDILKTKKGLGDDMNEAVFALAEAQWGAGDFGRILVETVKRASNQVRLGLTPKGGVYLPVFHSKQELGDEATKQLGISGGGAAIQKCKEKFNKLLKLLITIAGLQSSFFTLDEIIKITSRRVNALENVVIPRIQGAIAYIKRELDEQEREDFFRLKKVQDTKKKHIERERAQKENEDRAAAAEEESHNILNMEEKDADIIF</sequence>
<evidence type="ECO:0000256" key="1">
    <source>
        <dbReference type="ARBA" id="ARBA00005850"/>
    </source>
</evidence>
<evidence type="ECO:0000256" key="2">
    <source>
        <dbReference type="ARBA" id="ARBA00022448"/>
    </source>
</evidence>
<comment type="caution">
    <text evidence="5">The sequence shown here is derived from an EMBL/GenBank/DDBJ whole genome shotgun (WGS) entry which is preliminary data.</text>
</comment>
<evidence type="ECO:0008006" key="7">
    <source>
        <dbReference type="Google" id="ProtNLM"/>
    </source>
</evidence>
<evidence type="ECO:0000313" key="6">
    <source>
        <dbReference type="Proteomes" id="UP001162131"/>
    </source>
</evidence>
<evidence type="ECO:0000256" key="4">
    <source>
        <dbReference type="SAM" id="MobiDB-lite"/>
    </source>
</evidence>
<evidence type="ECO:0000313" key="5">
    <source>
        <dbReference type="EMBL" id="CAG9335560.1"/>
    </source>
</evidence>
<protein>
    <recommendedName>
        <fullName evidence="7">V-type proton ATPase subunit D</fullName>
    </recommendedName>
</protein>
<dbReference type="PANTHER" id="PTHR11671">
    <property type="entry name" value="V-TYPE ATP SYNTHASE SUBUNIT D"/>
    <property type="match status" value="1"/>
</dbReference>
<proteinExistence type="inferred from homology"/>
<dbReference type="Pfam" id="PF01813">
    <property type="entry name" value="ATP-synt_D"/>
    <property type="match status" value="1"/>
</dbReference>
<dbReference type="Proteomes" id="UP001162131">
    <property type="component" value="Unassembled WGS sequence"/>
</dbReference>
<keyword evidence="6" id="KW-1185">Reference proteome</keyword>
<dbReference type="GO" id="GO:0046961">
    <property type="term" value="F:proton-transporting ATPase activity, rotational mechanism"/>
    <property type="evidence" value="ECO:0007669"/>
    <property type="project" value="InterPro"/>
</dbReference>
<dbReference type="EMBL" id="CAJZBQ010000062">
    <property type="protein sequence ID" value="CAG9335560.1"/>
    <property type="molecule type" value="Genomic_DNA"/>
</dbReference>
<comment type="similarity">
    <text evidence="1">Belongs to the V-ATPase D subunit family.</text>
</comment>
<feature type="region of interest" description="Disordered" evidence="4">
    <location>
        <begin position="210"/>
        <end position="233"/>
    </location>
</feature>
<keyword evidence="2" id="KW-0813">Transport</keyword>
<name>A0AAU9K7N6_9CILI</name>
<dbReference type="NCBIfam" id="TIGR00309">
    <property type="entry name" value="V_ATPase_subD"/>
    <property type="match status" value="1"/>
</dbReference>
<organism evidence="5 6">
    <name type="scientific">Blepharisma stoltei</name>
    <dbReference type="NCBI Taxonomy" id="1481888"/>
    <lineage>
        <taxon>Eukaryota</taxon>
        <taxon>Sar</taxon>
        <taxon>Alveolata</taxon>
        <taxon>Ciliophora</taxon>
        <taxon>Postciliodesmatophora</taxon>
        <taxon>Heterotrichea</taxon>
        <taxon>Heterotrichida</taxon>
        <taxon>Blepharismidae</taxon>
        <taxon>Blepharisma</taxon>
    </lineage>
</organism>
<dbReference type="AlphaFoldDB" id="A0AAU9K7N6"/>